<keyword evidence="2" id="KW-1185">Reference proteome</keyword>
<name>A0ABY8FT27_9SPHN</name>
<dbReference type="InterPro" id="IPR014942">
    <property type="entry name" value="AbiEii"/>
</dbReference>
<protein>
    <submittedName>
        <fullName evidence="1">Nucleotidyl transferase AbiEii/AbiGii toxin family protein</fullName>
    </submittedName>
</protein>
<sequence length="300" mass="34084">MSSPEQIEEALSVNLELWSADPKADTKTQLERQVIEVFLVALGMTKSCGEKIFLKGGILIGAIYSSGRNTADIDFSTVLEPSKDFPDKLREELGEALPRATAKLGMPEILLDLQSVKFRPREDSFVEASYPAISAKFAYAERGSPQEKSLLAGTCSQVLHADISFNEPIDFVQEVYIEGSEVRILAYSLIDLVAEKYRAILQQKVRNRARRQDVFDLDYLISEKIIQGLDKTQLLSTFRRKCESRDIQPTKDSLDDPDVIERSERDWATLASEVEELPEFKQSYETVRDYYHSWPWNSGE</sequence>
<keyword evidence="1" id="KW-0808">Transferase</keyword>
<gene>
    <name evidence="1" type="ORF">P7228_09515</name>
</gene>
<reference evidence="1 2" key="1">
    <citation type="submission" date="2023-03" db="EMBL/GenBank/DDBJ databases">
        <title>Altererythrobacter sp. CAU 1644 isolated from sand.</title>
        <authorList>
            <person name="Kim W."/>
        </authorList>
    </citation>
    <scope>NUCLEOTIDE SEQUENCE [LARGE SCALE GENOMIC DNA]</scope>
    <source>
        <strain evidence="1 2">CAU 1644</strain>
    </source>
</reference>
<dbReference type="GO" id="GO:0016740">
    <property type="term" value="F:transferase activity"/>
    <property type="evidence" value="ECO:0007669"/>
    <property type="project" value="UniProtKB-KW"/>
</dbReference>
<accession>A0ABY8FT27</accession>
<dbReference type="Proteomes" id="UP001215827">
    <property type="component" value="Chromosome"/>
</dbReference>
<evidence type="ECO:0000313" key="2">
    <source>
        <dbReference type="Proteomes" id="UP001215827"/>
    </source>
</evidence>
<dbReference type="RefSeq" id="WP_278015002.1">
    <property type="nucleotide sequence ID" value="NZ_CP121106.1"/>
</dbReference>
<evidence type="ECO:0000313" key="1">
    <source>
        <dbReference type="EMBL" id="WFL76236.1"/>
    </source>
</evidence>
<organism evidence="1 2">
    <name type="scientific">Altererythrobacter arenosus</name>
    <dbReference type="NCBI Taxonomy" id="3032592"/>
    <lineage>
        <taxon>Bacteria</taxon>
        <taxon>Pseudomonadati</taxon>
        <taxon>Pseudomonadota</taxon>
        <taxon>Alphaproteobacteria</taxon>
        <taxon>Sphingomonadales</taxon>
        <taxon>Erythrobacteraceae</taxon>
        <taxon>Altererythrobacter</taxon>
    </lineage>
</organism>
<dbReference type="EMBL" id="CP121106">
    <property type="protein sequence ID" value="WFL76236.1"/>
    <property type="molecule type" value="Genomic_DNA"/>
</dbReference>
<proteinExistence type="predicted"/>
<dbReference type="Pfam" id="PF08843">
    <property type="entry name" value="AbiEii"/>
    <property type="match status" value="1"/>
</dbReference>